<accession>A0ABY4DX85</accession>
<proteinExistence type="predicted"/>
<feature type="coiled-coil region" evidence="1">
    <location>
        <begin position="158"/>
        <end position="185"/>
    </location>
</feature>
<organism evidence="2 3">
    <name type="scientific">Uruburuella testudinis</name>
    <dbReference type="NCBI Taxonomy" id="1282863"/>
    <lineage>
        <taxon>Bacteria</taxon>
        <taxon>Pseudomonadati</taxon>
        <taxon>Pseudomonadota</taxon>
        <taxon>Betaproteobacteria</taxon>
        <taxon>Neisseriales</taxon>
        <taxon>Neisseriaceae</taxon>
        <taxon>Uruburuella</taxon>
    </lineage>
</organism>
<evidence type="ECO:0000256" key="1">
    <source>
        <dbReference type="SAM" id="Coils"/>
    </source>
</evidence>
<name>A0ABY4DX85_9NEIS</name>
<evidence type="ECO:0000313" key="3">
    <source>
        <dbReference type="Proteomes" id="UP000829817"/>
    </source>
</evidence>
<dbReference type="InterPro" id="IPR038989">
    <property type="entry name" value="UbiJ"/>
</dbReference>
<keyword evidence="1" id="KW-0175">Coiled coil</keyword>
<reference evidence="2 3" key="1">
    <citation type="journal article" date="2022" name="Res Sq">
        <title>Evolution of multicellular longitudinally dividing oral cavity symbionts (Neisseriaceae).</title>
        <authorList>
            <person name="Nyongesa S."/>
            <person name="Weber P."/>
            <person name="Bernet E."/>
            <person name="Pullido F."/>
            <person name="Nieckarz M."/>
            <person name="Delaby M."/>
            <person name="Nieves C."/>
            <person name="Viehboeck T."/>
            <person name="Krause N."/>
            <person name="Rivera-Millot A."/>
            <person name="Nakamura A."/>
            <person name="Vischer N."/>
            <person name="VanNieuwenhze M."/>
            <person name="Brun Y."/>
            <person name="Cava F."/>
            <person name="Bulgheresi S."/>
            <person name="Veyrier F."/>
        </authorList>
    </citation>
    <scope>NUCLEOTIDE SEQUENCE [LARGE SCALE GENOMIC DNA]</scope>
    <source>
        <strain evidence="2 3">CCUG 63373m</strain>
    </source>
</reference>
<protein>
    <submittedName>
        <fullName evidence="2">SCP2 domain-containing protein</fullName>
    </submittedName>
</protein>
<dbReference type="PANTHER" id="PTHR38693">
    <property type="entry name" value="UBIQUINONE BIOSYNTHESIS PROTEIN UBIJ"/>
    <property type="match status" value="1"/>
</dbReference>
<keyword evidence="3" id="KW-1185">Reference proteome</keyword>
<evidence type="ECO:0000313" key="2">
    <source>
        <dbReference type="EMBL" id="UOO81306.1"/>
    </source>
</evidence>
<dbReference type="PANTHER" id="PTHR38693:SF1">
    <property type="entry name" value="UBIQUINONE BIOSYNTHESIS ACCESSORY FACTOR UBIJ"/>
    <property type="match status" value="1"/>
</dbReference>
<dbReference type="EMBL" id="CP091508">
    <property type="protein sequence ID" value="UOO81306.1"/>
    <property type="molecule type" value="Genomic_DNA"/>
</dbReference>
<dbReference type="Proteomes" id="UP000829817">
    <property type="component" value="Chromosome"/>
</dbReference>
<dbReference type="RefSeq" id="WP_244784370.1">
    <property type="nucleotide sequence ID" value="NZ_CP091508.1"/>
</dbReference>
<gene>
    <name evidence="2" type="ORF">LVJ83_10080</name>
</gene>
<sequence length="192" mass="20665">MLALPIINHLIQQNRETQAVLAGYNGIVVAVNAAGLHIKGRFNAEGFLEASERAADAEITFQHSALQKVLQGQTPGVGDVALAGDTALALALLPLLGSLRYYANDDLSRLFGDAVAGGISARTAQVAQTLKQIGQSLMGQLGDYAREPEAPVITREEFEAWTAEVDRLRDDVARLQARMDKWASSPPPQMMK</sequence>